<keyword evidence="3" id="KW-0159">Chromosome partition</keyword>
<gene>
    <name evidence="5" type="ORF">AC482_02470</name>
</gene>
<evidence type="ECO:0000256" key="3">
    <source>
        <dbReference type="ARBA" id="ARBA00022829"/>
    </source>
</evidence>
<evidence type="ECO:0000256" key="4">
    <source>
        <dbReference type="ARBA" id="ARBA00023306"/>
    </source>
</evidence>
<dbReference type="AlphaFoldDB" id="A0A0M0BQS0"/>
<protein>
    <recommendedName>
        <fullName evidence="7">SMC-Scp complex subunit ScpB</fullName>
    </recommendedName>
</protein>
<dbReference type="SUPFAM" id="SSF46785">
    <property type="entry name" value="Winged helix' DNA-binding domain"/>
    <property type="match status" value="1"/>
</dbReference>
<evidence type="ECO:0000256" key="2">
    <source>
        <dbReference type="ARBA" id="ARBA00022618"/>
    </source>
</evidence>
<dbReference type="Gene3D" id="1.10.10.10">
    <property type="entry name" value="Winged helix-like DNA-binding domain superfamily/Winged helix DNA-binding domain"/>
    <property type="match status" value="1"/>
</dbReference>
<accession>A0A0M0BQS0</accession>
<dbReference type="InterPro" id="IPR036388">
    <property type="entry name" value="WH-like_DNA-bd_sf"/>
</dbReference>
<evidence type="ECO:0000313" key="6">
    <source>
        <dbReference type="Proteomes" id="UP000037210"/>
    </source>
</evidence>
<dbReference type="PANTHER" id="PTHR34298:SF2">
    <property type="entry name" value="SEGREGATION AND CONDENSATION PROTEIN B"/>
    <property type="match status" value="1"/>
</dbReference>
<keyword evidence="2" id="KW-0132">Cell division</keyword>
<evidence type="ECO:0000256" key="1">
    <source>
        <dbReference type="ARBA" id="ARBA00022490"/>
    </source>
</evidence>
<dbReference type="InterPro" id="IPR036390">
    <property type="entry name" value="WH_DNA-bd_sf"/>
</dbReference>
<organism evidence="5 6">
    <name type="scientific">miscellaneous Crenarchaeota group-15 archaeon DG-45</name>
    <dbReference type="NCBI Taxonomy" id="1685127"/>
    <lineage>
        <taxon>Archaea</taxon>
        <taxon>Candidatus Bathyarchaeota</taxon>
        <taxon>MCG-15</taxon>
    </lineage>
</organism>
<dbReference type="EMBL" id="LFWZ01000018">
    <property type="protein sequence ID" value="KON30927.1"/>
    <property type="molecule type" value="Genomic_DNA"/>
</dbReference>
<dbReference type="Pfam" id="PF04079">
    <property type="entry name" value="SMC_ScpB"/>
    <property type="match status" value="1"/>
</dbReference>
<dbReference type="GO" id="GO:0051301">
    <property type="term" value="P:cell division"/>
    <property type="evidence" value="ECO:0007669"/>
    <property type="project" value="UniProtKB-KW"/>
</dbReference>
<dbReference type="InterPro" id="IPR005234">
    <property type="entry name" value="ScpB_csome_segregation"/>
</dbReference>
<dbReference type="Proteomes" id="UP000037210">
    <property type="component" value="Unassembled WGS sequence"/>
</dbReference>
<feature type="non-terminal residue" evidence="5">
    <location>
        <position position="80"/>
    </location>
</feature>
<reference evidence="5 6" key="1">
    <citation type="submission" date="2015-06" db="EMBL/GenBank/DDBJ databases">
        <title>New insights into the roles of widespread benthic archaea in carbon and nitrogen cycling.</title>
        <authorList>
            <person name="Lazar C.S."/>
            <person name="Baker B.J."/>
            <person name="Seitz K.W."/>
            <person name="Hyde A.S."/>
            <person name="Dick G.J."/>
            <person name="Hinrichs K.-U."/>
            <person name="Teske A.P."/>
        </authorList>
    </citation>
    <scope>NUCLEOTIDE SEQUENCE [LARGE SCALE GENOMIC DNA]</scope>
    <source>
        <strain evidence="5">DG-45</strain>
    </source>
</reference>
<keyword evidence="1" id="KW-0963">Cytoplasm</keyword>
<name>A0A0M0BQS0_9ARCH</name>
<dbReference type="GO" id="GO:0051304">
    <property type="term" value="P:chromosome separation"/>
    <property type="evidence" value="ECO:0007669"/>
    <property type="project" value="InterPro"/>
</dbReference>
<comment type="caution">
    <text evidence="5">The sequence shown here is derived from an EMBL/GenBank/DDBJ whole genome shotgun (WGS) entry which is preliminary data.</text>
</comment>
<evidence type="ECO:0008006" key="7">
    <source>
        <dbReference type="Google" id="ProtNLM"/>
    </source>
</evidence>
<keyword evidence="4" id="KW-0131">Cell cycle</keyword>
<dbReference type="PANTHER" id="PTHR34298">
    <property type="entry name" value="SEGREGATION AND CONDENSATION PROTEIN B"/>
    <property type="match status" value="1"/>
</dbReference>
<sequence length="80" mass="8928">MSDANRSRIARLEAMLYASGRPVSLTILCAHLRLDSEKEVSALLSTLSEVYERDGSPLEIKELPEGRVVLQLKPDYARQA</sequence>
<proteinExistence type="predicted"/>
<evidence type="ECO:0000313" key="5">
    <source>
        <dbReference type="EMBL" id="KON30927.1"/>
    </source>
</evidence>